<reference evidence="1 2" key="1">
    <citation type="submission" date="2019-05" db="EMBL/GenBank/DDBJ databases">
        <title>Flagellimonas sp. AsT0115, sp. nov., isolated from a marine red algae, Asparagopsis taxiformis.</title>
        <authorList>
            <person name="Kim J."/>
            <person name="Jeong S.E."/>
            <person name="Jeon C.O."/>
        </authorList>
    </citation>
    <scope>NUCLEOTIDE SEQUENCE [LARGE SCALE GENOMIC DNA]</scope>
    <source>
        <strain evidence="1 2">AsT0115</strain>
    </source>
</reference>
<sequence length="77" mass="9144">MDLNLQGKKIELIQWLSTLDDQSMIEKLMALRESEKMDWWNQLSENEKASIKKGLNDIENGKLIPHEKAKKLYDKWL</sequence>
<dbReference type="RefSeq" id="WP_138836401.1">
    <property type="nucleotide sequence ID" value="NZ_VCNI01000002.1"/>
</dbReference>
<dbReference type="EMBL" id="VCNI01000002">
    <property type="protein sequence ID" value="TMU54850.1"/>
    <property type="molecule type" value="Genomic_DNA"/>
</dbReference>
<organism evidence="1 2">
    <name type="scientific">Flagellimonas algicola</name>
    <dbReference type="NCBI Taxonomy" id="2583815"/>
    <lineage>
        <taxon>Bacteria</taxon>
        <taxon>Pseudomonadati</taxon>
        <taxon>Bacteroidota</taxon>
        <taxon>Flavobacteriia</taxon>
        <taxon>Flavobacteriales</taxon>
        <taxon>Flavobacteriaceae</taxon>
        <taxon>Flagellimonas</taxon>
    </lineage>
</organism>
<dbReference type="Proteomes" id="UP000751614">
    <property type="component" value="Unassembled WGS sequence"/>
</dbReference>
<evidence type="ECO:0008006" key="3">
    <source>
        <dbReference type="Google" id="ProtNLM"/>
    </source>
</evidence>
<proteinExistence type="predicted"/>
<gene>
    <name evidence="1" type="ORF">FGG15_11680</name>
</gene>
<accession>A0ABY2WJ35</accession>
<evidence type="ECO:0000313" key="2">
    <source>
        <dbReference type="Proteomes" id="UP000751614"/>
    </source>
</evidence>
<name>A0ABY2WJ35_9FLAO</name>
<comment type="caution">
    <text evidence="1">The sequence shown here is derived from an EMBL/GenBank/DDBJ whole genome shotgun (WGS) entry which is preliminary data.</text>
</comment>
<keyword evidence="2" id="KW-1185">Reference proteome</keyword>
<evidence type="ECO:0000313" key="1">
    <source>
        <dbReference type="EMBL" id="TMU54850.1"/>
    </source>
</evidence>
<protein>
    <recommendedName>
        <fullName evidence="3">Addiction module component</fullName>
    </recommendedName>
</protein>